<feature type="domain" description="Acyltransferase 3" evidence="3">
    <location>
        <begin position="77"/>
        <end position="430"/>
    </location>
</feature>
<dbReference type="Proteomes" id="UP000007304">
    <property type="component" value="Unassembled WGS sequence"/>
</dbReference>
<evidence type="ECO:0000313" key="5">
    <source>
        <dbReference type="Proteomes" id="UP000007304"/>
    </source>
</evidence>
<feature type="transmembrane region" description="Helical" evidence="2">
    <location>
        <begin position="174"/>
        <end position="194"/>
    </location>
</feature>
<evidence type="ECO:0000259" key="3">
    <source>
        <dbReference type="Pfam" id="PF01757"/>
    </source>
</evidence>
<feature type="transmembrane region" description="Helical" evidence="2">
    <location>
        <begin position="457"/>
        <end position="479"/>
    </location>
</feature>
<reference evidence="4" key="1">
    <citation type="submission" date="2011-07" db="EMBL/GenBank/DDBJ databases">
        <title>The Genome Sequence of Exophiala (Wangiella) dermatitidis NIH/UT8656.</title>
        <authorList>
            <consortium name="The Broad Institute Genome Sequencing Platform"/>
            <person name="Cuomo C."/>
            <person name="Wang Z."/>
            <person name="Hunicke-Smith S."/>
            <person name="Szanislo P.J."/>
            <person name="Earl A."/>
            <person name="Young S.K."/>
            <person name="Zeng Q."/>
            <person name="Gargeya S."/>
            <person name="Fitzgerald M."/>
            <person name="Haas B."/>
            <person name="Abouelleil A."/>
            <person name="Alvarado L."/>
            <person name="Arachchi H.M."/>
            <person name="Berlin A."/>
            <person name="Brown A."/>
            <person name="Chapman S.B."/>
            <person name="Chen Z."/>
            <person name="Dunbar C."/>
            <person name="Freedman E."/>
            <person name="Gearin G."/>
            <person name="Gellesch M."/>
            <person name="Goldberg J."/>
            <person name="Griggs A."/>
            <person name="Gujja S."/>
            <person name="Heiman D."/>
            <person name="Howarth C."/>
            <person name="Larson L."/>
            <person name="Lui A."/>
            <person name="MacDonald P.J.P."/>
            <person name="Montmayeur A."/>
            <person name="Murphy C."/>
            <person name="Neiman D."/>
            <person name="Pearson M."/>
            <person name="Priest M."/>
            <person name="Roberts A."/>
            <person name="Saif S."/>
            <person name="Shea T."/>
            <person name="Shenoy N."/>
            <person name="Sisk P."/>
            <person name="Stolte C."/>
            <person name="Sykes S."/>
            <person name="Wortman J."/>
            <person name="Nusbaum C."/>
            <person name="Birren B."/>
        </authorList>
    </citation>
    <scope>NUCLEOTIDE SEQUENCE</scope>
    <source>
        <strain evidence="4">NIH/UT8656</strain>
    </source>
</reference>
<dbReference type="OMA" id="FIFENAF"/>
<dbReference type="eggNOG" id="ENOG502SHP9">
    <property type="taxonomic scope" value="Eukaryota"/>
</dbReference>
<protein>
    <recommendedName>
        <fullName evidence="3">Acyltransferase 3 domain-containing protein</fullName>
    </recommendedName>
</protein>
<dbReference type="VEuPathDB" id="FungiDB:HMPREF1120_01433"/>
<name>H6BNQ4_EXODN</name>
<dbReference type="EMBL" id="JH226130">
    <property type="protein sequence ID" value="EHY53239.1"/>
    <property type="molecule type" value="Genomic_DNA"/>
</dbReference>
<keyword evidence="2" id="KW-0472">Membrane</keyword>
<dbReference type="STRING" id="858893.H6BNQ4"/>
<accession>H6BNQ4</accession>
<dbReference type="AlphaFoldDB" id="H6BNQ4"/>
<feature type="transmembrane region" description="Helical" evidence="2">
    <location>
        <begin position="273"/>
        <end position="295"/>
    </location>
</feature>
<keyword evidence="5" id="KW-1185">Reference proteome</keyword>
<proteinExistence type="predicted"/>
<feature type="transmembrane region" description="Helical" evidence="2">
    <location>
        <begin position="316"/>
        <end position="334"/>
    </location>
</feature>
<feature type="transmembrane region" description="Helical" evidence="2">
    <location>
        <begin position="404"/>
        <end position="423"/>
    </location>
</feature>
<dbReference type="GeneID" id="20306072"/>
<keyword evidence="2" id="KW-1133">Transmembrane helix</keyword>
<feature type="region of interest" description="Disordered" evidence="1">
    <location>
        <begin position="22"/>
        <end position="41"/>
    </location>
</feature>
<feature type="compositionally biased region" description="Basic and acidic residues" evidence="1">
    <location>
        <begin position="505"/>
        <end position="523"/>
    </location>
</feature>
<dbReference type="PANTHER" id="PTHR23028">
    <property type="entry name" value="ACETYLTRANSFERASE"/>
    <property type="match status" value="1"/>
</dbReference>
<organism evidence="4 5">
    <name type="scientific">Exophiala dermatitidis (strain ATCC 34100 / CBS 525.76 / NIH/UT8656)</name>
    <name type="common">Black yeast</name>
    <name type="synonym">Wangiella dermatitidis</name>
    <dbReference type="NCBI Taxonomy" id="858893"/>
    <lineage>
        <taxon>Eukaryota</taxon>
        <taxon>Fungi</taxon>
        <taxon>Dikarya</taxon>
        <taxon>Ascomycota</taxon>
        <taxon>Pezizomycotina</taxon>
        <taxon>Eurotiomycetes</taxon>
        <taxon>Chaetothyriomycetidae</taxon>
        <taxon>Chaetothyriales</taxon>
        <taxon>Herpotrichiellaceae</taxon>
        <taxon>Exophiala</taxon>
    </lineage>
</organism>
<dbReference type="PANTHER" id="PTHR23028:SF125">
    <property type="entry name" value="ACYLTRANSFERASE"/>
    <property type="match status" value="1"/>
</dbReference>
<feature type="region of interest" description="Disordered" evidence="1">
    <location>
        <begin position="500"/>
        <end position="531"/>
    </location>
</feature>
<evidence type="ECO:0000313" key="4">
    <source>
        <dbReference type="EMBL" id="EHY53239.1"/>
    </source>
</evidence>
<dbReference type="Pfam" id="PF01757">
    <property type="entry name" value="Acyl_transf_3"/>
    <property type="match status" value="1"/>
</dbReference>
<dbReference type="InterPro" id="IPR002656">
    <property type="entry name" value="Acyl_transf_3_dom"/>
</dbReference>
<dbReference type="InParanoid" id="H6BNQ4"/>
<dbReference type="RefSeq" id="XP_009153700.1">
    <property type="nucleotide sequence ID" value="XM_009155452.1"/>
</dbReference>
<evidence type="ECO:0000256" key="1">
    <source>
        <dbReference type="SAM" id="MobiDB-lite"/>
    </source>
</evidence>
<sequence>MSPPYQGLLDKGGVWTDIQEVGSSEDEVEHTGPGPEPKQRHPLRWLAATTKHSLFGHGTHTRSNSGSNHHHKLHKTAYLDGLRGFASLLVYCLHHEGFVHSSLILENGFGWDGHYHLATFPWIRTFFSGGHYAVAVFFVISGYVLSAKPLALIHSSDHERLSENVGSALFRRWLRLYIPVIVTTFIVASLPHVFGLKANFEPQQTWRDEIWKWYCEFKNFSFVFRLGGDPWFSYHYHVWSIPFEFRGSICIYTSLLAFSRCTRSARLWCEVGLIVYFLYIADGAQFAMFCAGMLLCDLDHLAERQQLPRWMNLSKFNSHLFWTMLFILGVFLGGCPSHHWDPQWLKAAPGWGFLASLVPQAVFDYKWFFLFWASLLTVASIPRLPWLKRFFEGRFCQHLGRISFAFYLVHGPVLWTLGGRLYAATGLWNDWQLTEIPGWVNRVPLPYVGPWGLELNFLVPQLILLPVTLWLAELGTALLDDPSIRFSRWLYGKATGSIGSAAAAGDKDSSSLHVQDRGRDGKVGDWAPLKR</sequence>
<dbReference type="GO" id="GO:0016747">
    <property type="term" value="F:acyltransferase activity, transferring groups other than amino-acyl groups"/>
    <property type="evidence" value="ECO:0007669"/>
    <property type="project" value="InterPro"/>
</dbReference>
<dbReference type="HOGENOM" id="CLU_005679_13_3_1"/>
<gene>
    <name evidence="4" type="ORF">HMPREF1120_01433</name>
</gene>
<feature type="transmembrane region" description="Helical" evidence="2">
    <location>
        <begin position="132"/>
        <end position="153"/>
    </location>
</feature>
<feature type="transmembrane region" description="Helical" evidence="2">
    <location>
        <begin position="367"/>
        <end position="384"/>
    </location>
</feature>
<keyword evidence="2" id="KW-0812">Transmembrane</keyword>
<dbReference type="InterPro" id="IPR050879">
    <property type="entry name" value="Acyltransferase_3"/>
</dbReference>
<evidence type="ECO:0000256" key="2">
    <source>
        <dbReference type="SAM" id="Phobius"/>
    </source>
</evidence>